<dbReference type="GO" id="GO:0000455">
    <property type="term" value="P:enzyme-directed rRNA pseudouridine synthesis"/>
    <property type="evidence" value="ECO:0007669"/>
    <property type="project" value="TreeGrafter"/>
</dbReference>
<evidence type="ECO:0000256" key="1">
    <source>
        <dbReference type="PROSITE-ProRule" id="PRU00182"/>
    </source>
</evidence>
<dbReference type="GO" id="GO:0003723">
    <property type="term" value="F:RNA binding"/>
    <property type="evidence" value="ECO:0007669"/>
    <property type="project" value="UniProtKB-KW"/>
</dbReference>
<reference evidence="3 4" key="1">
    <citation type="submission" date="2017-12" db="EMBL/GenBank/DDBJ databases">
        <authorList>
            <person name="Pombert J.-F."/>
            <person name="Haag K.L."/>
            <person name="Ebert D."/>
        </authorList>
    </citation>
    <scope>NUCLEOTIDE SEQUENCE [LARGE SCALE GENOMIC DNA]</scope>
    <source>
        <strain evidence="3">BE-OM-2</strain>
    </source>
</reference>
<dbReference type="Gene3D" id="3.30.2350.10">
    <property type="entry name" value="Pseudouridine synthase"/>
    <property type="match status" value="1"/>
</dbReference>
<keyword evidence="4" id="KW-1185">Reference proteome</keyword>
<dbReference type="InterPro" id="IPR006224">
    <property type="entry name" value="PsdUridine_synth_RluA-like_CS"/>
</dbReference>
<feature type="domain" description="Pseudouridine synthase RsuA/RluA-like" evidence="2">
    <location>
        <begin position="296"/>
        <end position="403"/>
    </location>
</feature>
<dbReference type="PROSITE" id="PS50889">
    <property type="entry name" value="S4"/>
    <property type="match status" value="1"/>
</dbReference>
<dbReference type="GO" id="GO:0009982">
    <property type="term" value="F:pseudouridine synthase activity"/>
    <property type="evidence" value="ECO:0007669"/>
    <property type="project" value="InterPro"/>
</dbReference>
<dbReference type="InterPro" id="IPR020103">
    <property type="entry name" value="PsdUridine_synth_cat_dom_sf"/>
</dbReference>
<comment type="caution">
    <text evidence="3">The sequence shown here is derived from an EMBL/GenBank/DDBJ whole genome shotgun (WGS) entry which is preliminary data.</text>
</comment>
<dbReference type="Proteomes" id="UP000291404">
    <property type="component" value="Unassembled WGS sequence"/>
</dbReference>
<dbReference type="STRING" id="148818.A0A4Q9LM56"/>
<dbReference type="PANTHER" id="PTHR21600">
    <property type="entry name" value="MITOCHONDRIAL RNA PSEUDOURIDINE SYNTHASE"/>
    <property type="match status" value="1"/>
</dbReference>
<dbReference type="AlphaFoldDB" id="A0A4Q9LM56"/>
<organism evidence="3 4">
    <name type="scientific">Hamiltosporidium magnivora</name>
    <dbReference type="NCBI Taxonomy" id="148818"/>
    <lineage>
        <taxon>Eukaryota</taxon>
        <taxon>Fungi</taxon>
        <taxon>Fungi incertae sedis</taxon>
        <taxon>Microsporidia</taxon>
        <taxon>Dubosqiidae</taxon>
        <taxon>Hamiltosporidium</taxon>
    </lineage>
</organism>
<accession>A0A4Q9LM56</accession>
<sequence length="489" mass="57052">MSVSYFHTYKSHIKGRWLNKPLQEALSSEFTHRPPSYYTNAIISQAITINDQPTNPDKILSSNDILYHTVHIHEPLPKQLKIIKIESEYLVLEKPFGVPCHPTTEYFHCSVSQSLKQFVYFEIFNNSEFFNKEFQSFNEKRNYLIDKNKNKTNDSESSTDNTNQNLYMKENYLIETNENNIKNSFSSTDNTNQNFKDKDNYSINTKDIKTNDSFASTDNTNQNFNTKENYSIYTKDINTNNSESLMNETDHIFLEKKDIKINNSESSINNTNQKFLEKDFPLLLNFNFATFNPKITLSCINRLDLPVSGILIIAFLNSQKYHKIIKNSSTKKFYVALVKGNFPNKISVNKKLKFVKGKKSFVDEQGKESFTDFYCLKRNKEYSLIECMPVTGRPHQIRAHLSSIGFPIINDIKYGYHQIPNESNDISFGCFTPLNHTQTHSKYRFAINNCKGIKSKSFRNYNEYICLHAYKYVFNGNTYECELPEWAKI</sequence>
<dbReference type="SUPFAM" id="SSF55120">
    <property type="entry name" value="Pseudouridine synthase"/>
    <property type="match status" value="1"/>
</dbReference>
<dbReference type="PROSITE" id="PS01129">
    <property type="entry name" value="PSI_RLU"/>
    <property type="match status" value="1"/>
</dbReference>
<dbReference type="CDD" id="cd02869">
    <property type="entry name" value="PseudoU_synth_RluA_like"/>
    <property type="match status" value="1"/>
</dbReference>
<dbReference type="Pfam" id="PF00849">
    <property type="entry name" value="PseudoU_synth_2"/>
    <property type="match status" value="1"/>
</dbReference>
<evidence type="ECO:0000313" key="4">
    <source>
        <dbReference type="Proteomes" id="UP000291404"/>
    </source>
</evidence>
<evidence type="ECO:0000259" key="2">
    <source>
        <dbReference type="Pfam" id="PF00849"/>
    </source>
</evidence>
<protein>
    <submittedName>
        <fullName evidence="3">RNA pseudouridylate synthase</fullName>
    </submittedName>
</protein>
<evidence type="ECO:0000313" key="3">
    <source>
        <dbReference type="EMBL" id="TBU09197.1"/>
    </source>
</evidence>
<dbReference type="VEuPathDB" id="MicrosporidiaDB:CWI36_0052p0030"/>
<dbReference type="PANTHER" id="PTHR21600:SF40">
    <property type="entry name" value="PSEUDOURIDYLATE SYNTHASE RPUSD2"/>
    <property type="match status" value="1"/>
</dbReference>
<dbReference type="EMBL" id="PITI01000052">
    <property type="protein sequence ID" value="TBU09197.1"/>
    <property type="molecule type" value="Genomic_DNA"/>
</dbReference>
<name>A0A4Q9LM56_9MICR</name>
<gene>
    <name evidence="3" type="ORF">CWI36_0052p0030</name>
</gene>
<dbReference type="InterPro" id="IPR050188">
    <property type="entry name" value="RluA_PseudoU_synthase"/>
</dbReference>
<keyword evidence="1" id="KW-0694">RNA-binding</keyword>
<dbReference type="InterPro" id="IPR006145">
    <property type="entry name" value="PsdUridine_synth_RsuA/RluA"/>
</dbReference>
<dbReference type="VEuPathDB" id="MicrosporidiaDB:CWI39_0032p0010"/>
<proteinExistence type="predicted"/>